<keyword evidence="3" id="KW-1003">Cell membrane</keyword>
<evidence type="ECO:0000256" key="2">
    <source>
        <dbReference type="ARBA" id="ARBA00008255"/>
    </source>
</evidence>
<evidence type="ECO:0000256" key="6">
    <source>
        <dbReference type="ARBA" id="ARBA00022989"/>
    </source>
</evidence>
<evidence type="ECO:0000256" key="8">
    <source>
        <dbReference type="SAM" id="MobiDB-lite"/>
    </source>
</evidence>
<keyword evidence="5 9" id="KW-0812">Transmembrane</keyword>
<comment type="subcellular location">
    <subcellularLocation>
        <location evidence="1">Cell inner membrane</location>
        <topology evidence="1">Multi-pass membrane protein</topology>
    </subcellularLocation>
</comment>
<evidence type="ECO:0000256" key="1">
    <source>
        <dbReference type="ARBA" id="ARBA00004429"/>
    </source>
</evidence>
<comment type="similarity">
    <text evidence="2">Belongs to the UPF0283 family.</text>
</comment>
<keyword evidence="7 9" id="KW-0472">Membrane</keyword>
<keyword evidence="6 9" id="KW-1133">Transmembrane helix</keyword>
<gene>
    <name evidence="10" type="ORF">IBL26_23220</name>
</gene>
<name>A0ABR7RUU4_9PROT</name>
<keyword evidence="4" id="KW-0997">Cell inner membrane</keyword>
<evidence type="ECO:0000313" key="10">
    <source>
        <dbReference type="EMBL" id="MBC9209767.1"/>
    </source>
</evidence>
<dbReference type="EMBL" id="JACTVA010000070">
    <property type="protein sequence ID" value="MBC9209767.1"/>
    <property type="molecule type" value="Genomic_DNA"/>
</dbReference>
<feature type="compositionally biased region" description="Low complexity" evidence="8">
    <location>
        <begin position="21"/>
        <end position="33"/>
    </location>
</feature>
<accession>A0ABR7RUU4</accession>
<evidence type="ECO:0000256" key="4">
    <source>
        <dbReference type="ARBA" id="ARBA00022519"/>
    </source>
</evidence>
<comment type="caution">
    <text evidence="10">The sequence shown here is derived from an EMBL/GenBank/DDBJ whole genome shotgun (WGS) entry which is preliminary data.</text>
</comment>
<dbReference type="PANTHER" id="PTHR39342:SF1">
    <property type="entry name" value="UPF0283 MEMBRANE PROTEIN YCJF"/>
    <property type="match status" value="1"/>
</dbReference>
<protein>
    <submittedName>
        <fullName evidence="10">DUF697 domain-containing protein</fullName>
    </submittedName>
</protein>
<reference evidence="10 11" key="1">
    <citation type="journal article" date="2013" name="Int. J. Syst. Evol. Microbiol.">
        <title>Roseomonas aerophila sp. nov., isolated from air.</title>
        <authorList>
            <person name="Kim S.J."/>
            <person name="Weon H.Y."/>
            <person name="Ahn J.H."/>
            <person name="Hong S.B."/>
            <person name="Seok S.J."/>
            <person name="Whang K.S."/>
            <person name="Kwon S.W."/>
        </authorList>
    </citation>
    <scope>NUCLEOTIDE SEQUENCE [LARGE SCALE GENOMIC DNA]</scope>
    <source>
        <strain evidence="10 11">NBRC 108923</strain>
    </source>
</reference>
<feature type="transmembrane region" description="Helical" evidence="9">
    <location>
        <begin position="155"/>
        <end position="176"/>
    </location>
</feature>
<sequence>MTPPTNRPPSNRPPSNPPASSPSASNPSASSPRAPYPPTPNPQPLDPQSPGPRPRHAAAPGWADEPSAAPPRPTALAEPPLNLGPAILELDPESPGLGGPIQHGVPATLDLPIERPPSWFGALGLMAGATGALVLGTFGLGLALMLQDLFATSPILGWLGIALGAGAGGAVLLALGREWRALRRLKALDRLALDLRTTPGAAAPPAALRAWVQDVARRLPEAAPAAAQILRATTLDEARGLLRATLFPVLDAKVKALGWQSARQVFVVTAILPSPAMDAAAMGILGLRLMRQVAVLHGLRPGTAMLWRLLRRLGISAGLAAGTDLVAEAGFEQFMEGHAAKLAGGAAGATIAARRMLRLAGASAAACRPEGGQR</sequence>
<evidence type="ECO:0000256" key="5">
    <source>
        <dbReference type="ARBA" id="ARBA00022692"/>
    </source>
</evidence>
<evidence type="ECO:0000256" key="3">
    <source>
        <dbReference type="ARBA" id="ARBA00022475"/>
    </source>
</evidence>
<evidence type="ECO:0000256" key="7">
    <source>
        <dbReference type="ARBA" id="ARBA00023136"/>
    </source>
</evidence>
<evidence type="ECO:0000313" key="11">
    <source>
        <dbReference type="Proteomes" id="UP000626026"/>
    </source>
</evidence>
<proteinExistence type="inferred from homology"/>
<organism evidence="10 11">
    <name type="scientific">Teichococcus aerophilus</name>
    <dbReference type="NCBI Taxonomy" id="1224513"/>
    <lineage>
        <taxon>Bacteria</taxon>
        <taxon>Pseudomonadati</taxon>
        <taxon>Pseudomonadota</taxon>
        <taxon>Alphaproteobacteria</taxon>
        <taxon>Acetobacterales</taxon>
        <taxon>Roseomonadaceae</taxon>
        <taxon>Roseomonas</taxon>
    </lineage>
</organism>
<feature type="compositionally biased region" description="Pro residues" evidence="8">
    <location>
        <begin position="1"/>
        <end position="20"/>
    </location>
</feature>
<keyword evidence="11" id="KW-1185">Reference proteome</keyword>
<feature type="compositionally biased region" description="Pro residues" evidence="8">
    <location>
        <begin position="34"/>
        <end position="52"/>
    </location>
</feature>
<feature type="region of interest" description="Disordered" evidence="8">
    <location>
        <begin position="1"/>
        <end position="89"/>
    </location>
</feature>
<dbReference type="Pfam" id="PF05128">
    <property type="entry name" value="DUF697"/>
    <property type="match status" value="1"/>
</dbReference>
<dbReference type="Proteomes" id="UP000626026">
    <property type="component" value="Unassembled WGS sequence"/>
</dbReference>
<evidence type="ECO:0000256" key="9">
    <source>
        <dbReference type="SAM" id="Phobius"/>
    </source>
</evidence>
<dbReference type="InterPro" id="IPR006507">
    <property type="entry name" value="UPF0283"/>
</dbReference>
<dbReference type="PANTHER" id="PTHR39342">
    <property type="entry name" value="UPF0283 MEMBRANE PROTEIN YCJF"/>
    <property type="match status" value="1"/>
</dbReference>
<dbReference type="InterPro" id="IPR021147">
    <property type="entry name" value="DUF697"/>
</dbReference>
<feature type="transmembrane region" description="Helical" evidence="9">
    <location>
        <begin position="119"/>
        <end position="143"/>
    </location>
</feature>